<keyword evidence="2" id="KW-1185">Reference proteome</keyword>
<organism evidence="1 2">
    <name type="scientific">Macrolepiota fuliginosa MF-IS2</name>
    <dbReference type="NCBI Taxonomy" id="1400762"/>
    <lineage>
        <taxon>Eukaryota</taxon>
        <taxon>Fungi</taxon>
        <taxon>Dikarya</taxon>
        <taxon>Basidiomycota</taxon>
        <taxon>Agaricomycotina</taxon>
        <taxon>Agaricomycetes</taxon>
        <taxon>Agaricomycetidae</taxon>
        <taxon>Agaricales</taxon>
        <taxon>Agaricineae</taxon>
        <taxon>Agaricaceae</taxon>
        <taxon>Macrolepiota</taxon>
    </lineage>
</organism>
<dbReference type="AlphaFoldDB" id="A0A9P5XM79"/>
<evidence type="ECO:0000313" key="2">
    <source>
        <dbReference type="Proteomes" id="UP000807342"/>
    </source>
</evidence>
<dbReference type="Proteomes" id="UP000807342">
    <property type="component" value="Unassembled WGS sequence"/>
</dbReference>
<evidence type="ECO:0000313" key="1">
    <source>
        <dbReference type="EMBL" id="KAF9452967.1"/>
    </source>
</evidence>
<feature type="non-terminal residue" evidence="1">
    <location>
        <position position="1"/>
    </location>
</feature>
<protein>
    <submittedName>
        <fullName evidence="1">Uncharacterized protein</fullName>
    </submittedName>
</protein>
<dbReference type="EMBL" id="MU151066">
    <property type="protein sequence ID" value="KAF9452967.1"/>
    <property type="molecule type" value="Genomic_DNA"/>
</dbReference>
<gene>
    <name evidence="1" type="ORF">P691DRAFT_659633</name>
</gene>
<name>A0A9P5XM79_9AGAR</name>
<reference evidence="1" key="1">
    <citation type="submission" date="2020-11" db="EMBL/GenBank/DDBJ databases">
        <authorList>
            <consortium name="DOE Joint Genome Institute"/>
            <person name="Ahrendt S."/>
            <person name="Riley R."/>
            <person name="Andreopoulos W."/>
            <person name="Labutti K."/>
            <person name="Pangilinan J."/>
            <person name="Ruiz-Duenas F.J."/>
            <person name="Barrasa J.M."/>
            <person name="Sanchez-Garcia M."/>
            <person name="Camarero S."/>
            <person name="Miyauchi S."/>
            <person name="Serrano A."/>
            <person name="Linde D."/>
            <person name="Babiker R."/>
            <person name="Drula E."/>
            <person name="Ayuso-Fernandez I."/>
            <person name="Pacheco R."/>
            <person name="Padilla G."/>
            <person name="Ferreira P."/>
            <person name="Barriuso J."/>
            <person name="Kellner H."/>
            <person name="Castanera R."/>
            <person name="Alfaro M."/>
            <person name="Ramirez L."/>
            <person name="Pisabarro A.G."/>
            <person name="Kuo A."/>
            <person name="Tritt A."/>
            <person name="Lipzen A."/>
            <person name="He G."/>
            <person name="Yan M."/>
            <person name="Ng V."/>
            <person name="Cullen D."/>
            <person name="Martin F."/>
            <person name="Rosso M.-N."/>
            <person name="Henrissat B."/>
            <person name="Hibbett D."/>
            <person name="Martinez A.T."/>
            <person name="Grigoriev I.V."/>
        </authorList>
    </citation>
    <scope>NUCLEOTIDE SEQUENCE</scope>
    <source>
        <strain evidence="1">MF-IS2</strain>
    </source>
</reference>
<sequence length="61" mass="6720">CLVAFLVSEMFITTSHVAGHSSGFSGSLVHSLVKHLHALRLVLIRNTAVHLLYRHPISECL</sequence>
<accession>A0A9P5XM79</accession>
<proteinExistence type="predicted"/>
<comment type="caution">
    <text evidence="1">The sequence shown here is derived from an EMBL/GenBank/DDBJ whole genome shotgun (WGS) entry which is preliminary data.</text>
</comment>